<gene>
    <name evidence="1" type="ORF">PSO31014_04457</name>
</gene>
<keyword evidence="2" id="KW-1185">Reference proteome</keyword>
<name>A0ABY6WAU7_9BURK</name>
<comment type="caution">
    <text evidence="1">The sequence shown here is derived from an EMBL/GenBank/DDBJ whole genome shotgun (WGS) entry which is preliminary data.</text>
</comment>
<reference evidence="1 2" key="1">
    <citation type="submission" date="2019-08" db="EMBL/GenBank/DDBJ databases">
        <authorList>
            <person name="Peeters C."/>
        </authorList>
    </citation>
    <scope>NUCLEOTIDE SEQUENCE [LARGE SCALE GENOMIC DNA]</scope>
    <source>
        <strain evidence="1 2">LMG 31014</strain>
    </source>
</reference>
<dbReference type="Proteomes" id="UP000405357">
    <property type="component" value="Unassembled WGS sequence"/>
</dbReference>
<protein>
    <submittedName>
        <fullName evidence="1">Uncharacterized protein</fullName>
    </submittedName>
</protein>
<evidence type="ECO:0000313" key="2">
    <source>
        <dbReference type="Proteomes" id="UP000405357"/>
    </source>
</evidence>
<sequence>MTRHFCAAIVRQALTQKGRQLLHLTCEALQRILSRAAVHAAQHDETRLTLHQCAHAGAIKSAFDEVALPMSRPLPQFDLLGPIHDAQILGHETALSKARTPTPARRLFLAQGVDHRLLEPAARMRIDRGVNRFVADALVGFVGIHPTKSGSNLLRRPAPVDQPVMYVLIKLAAGNQFSPTHAVFTPRPVCHGRTRGVIVGRRRLAVSLEFPCHRRSRTTKHSSNRRRARVLRMFNHDYRAFLRAQMPVVLLHRNTLHHSRCCT</sequence>
<proteinExistence type="predicted"/>
<dbReference type="EMBL" id="CABPSG010000043">
    <property type="protein sequence ID" value="VVE47585.1"/>
    <property type="molecule type" value="Genomic_DNA"/>
</dbReference>
<organism evidence="1 2">
    <name type="scientific">Pandoraea soli</name>
    <dbReference type="NCBI Taxonomy" id="2508293"/>
    <lineage>
        <taxon>Bacteria</taxon>
        <taxon>Pseudomonadati</taxon>
        <taxon>Pseudomonadota</taxon>
        <taxon>Betaproteobacteria</taxon>
        <taxon>Burkholderiales</taxon>
        <taxon>Burkholderiaceae</taxon>
        <taxon>Pandoraea</taxon>
    </lineage>
</organism>
<evidence type="ECO:0000313" key="1">
    <source>
        <dbReference type="EMBL" id="VVE47585.1"/>
    </source>
</evidence>
<accession>A0ABY6WAU7</accession>